<evidence type="ECO:0000256" key="2">
    <source>
        <dbReference type="ARBA" id="ARBA00006983"/>
    </source>
</evidence>
<dbReference type="PIRSF" id="PIRSF006060">
    <property type="entry name" value="AA_transporter"/>
    <property type="match status" value="1"/>
</dbReference>
<dbReference type="FunFam" id="1.20.1740.10:FF:000006">
    <property type="entry name" value="General amino acid permease"/>
    <property type="match status" value="1"/>
</dbReference>
<comment type="similarity">
    <text evidence="2">Belongs to the amino acid-polyamine-organocation (APC) superfamily. YAT (TC 2.A.3.10) family.</text>
</comment>
<dbReference type="PANTHER" id="PTHR43341">
    <property type="entry name" value="AMINO ACID PERMEASE"/>
    <property type="match status" value="1"/>
</dbReference>
<feature type="transmembrane region" description="Helical" evidence="8">
    <location>
        <begin position="404"/>
        <end position="421"/>
    </location>
</feature>
<organism evidence="10 11">
    <name type="scientific">Candidozyma auris</name>
    <name type="common">Yeast</name>
    <name type="synonym">Candida auris</name>
    <dbReference type="NCBI Taxonomy" id="498019"/>
    <lineage>
        <taxon>Eukaryota</taxon>
        <taxon>Fungi</taxon>
        <taxon>Dikarya</taxon>
        <taxon>Ascomycota</taxon>
        <taxon>Saccharomycotina</taxon>
        <taxon>Pichiomycetes</taxon>
        <taxon>Metschnikowiaceae</taxon>
        <taxon>Candidozyma</taxon>
    </lineage>
</organism>
<keyword evidence="3" id="KW-0813">Transport</keyword>
<dbReference type="InterPro" id="IPR004841">
    <property type="entry name" value="AA-permease/SLC12A_dom"/>
</dbReference>
<feature type="transmembrane region" description="Helical" evidence="8">
    <location>
        <begin position="511"/>
        <end position="530"/>
    </location>
</feature>
<dbReference type="VEuPathDB" id="FungiDB:CJI96_0002741"/>
<evidence type="ECO:0000256" key="7">
    <source>
        <dbReference type="ARBA" id="ARBA00023136"/>
    </source>
</evidence>
<dbReference type="GO" id="GO:0015171">
    <property type="term" value="F:amino acid transmembrane transporter activity"/>
    <property type="evidence" value="ECO:0007669"/>
    <property type="project" value="TreeGrafter"/>
</dbReference>
<dbReference type="VEuPathDB" id="FungiDB:CJJ09_003155"/>
<evidence type="ECO:0000256" key="4">
    <source>
        <dbReference type="ARBA" id="ARBA00022692"/>
    </source>
</evidence>
<dbReference type="GO" id="GO:0016020">
    <property type="term" value="C:membrane"/>
    <property type="evidence" value="ECO:0007669"/>
    <property type="project" value="UniProtKB-SubCell"/>
</dbReference>
<feature type="transmembrane region" description="Helical" evidence="8">
    <location>
        <begin position="302"/>
        <end position="324"/>
    </location>
</feature>
<dbReference type="Proteomes" id="UP000037122">
    <property type="component" value="Unassembled WGS sequence"/>
</dbReference>
<feature type="transmembrane region" description="Helical" evidence="8">
    <location>
        <begin position="344"/>
        <end position="371"/>
    </location>
</feature>
<evidence type="ECO:0000259" key="9">
    <source>
        <dbReference type="Pfam" id="PF00324"/>
    </source>
</evidence>
<feature type="transmembrane region" description="Helical" evidence="8">
    <location>
        <begin position="182"/>
        <end position="202"/>
    </location>
</feature>
<gene>
    <name evidence="10" type="ORF">QG37_00297</name>
</gene>
<dbReference type="VEuPathDB" id="FungiDB:QG37_00297"/>
<dbReference type="EMBL" id="LGST01000003">
    <property type="protein sequence ID" value="KNE02491.1"/>
    <property type="molecule type" value="Genomic_DNA"/>
</dbReference>
<keyword evidence="6 8" id="KW-1133">Transmembrane helix</keyword>
<dbReference type="PANTHER" id="PTHR43341:SF15">
    <property type="entry name" value="GENERAL AMINO ACID PERMEASE AGP2"/>
    <property type="match status" value="1"/>
</dbReference>
<dbReference type="VEuPathDB" id="FungiDB:B9J08_002067"/>
<keyword evidence="5" id="KW-0029">Amino-acid transport</keyword>
<feature type="domain" description="Amino acid permease/ SLC12A" evidence="9">
    <location>
        <begin position="72"/>
        <end position="537"/>
    </location>
</feature>
<evidence type="ECO:0000256" key="5">
    <source>
        <dbReference type="ARBA" id="ARBA00022970"/>
    </source>
</evidence>
<dbReference type="InterPro" id="IPR050524">
    <property type="entry name" value="APC_YAT"/>
</dbReference>
<reference evidence="11" key="1">
    <citation type="journal article" date="2015" name="BMC Genomics">
        <title>Draft genome of a commonly misdiagnosed multidrug resistant pathogen Candida auris.</title>
        <authorList>
            <person name="Chatterjee S."/>
            <person name="Alampalli S.V."/>
            <person name="Nageshan R.K."/>
            <person name="Chettiar S.T."/>
            <person name="Joshi S."/>
            <person name="Tatu U.S."/>
        </authorList>
    </citation>
    <scope>NUCLEOTIDE SEQUENCE [LARGE SCALE GENOMIC DNA]</scope>
    <source>
        <strain evidence="11">6684</strain>
    </source>
</reference>
<dbReference type="Pfam" id="PF00324">
    <property type="entry name" value="AA_permease"/>
    <property type="match status" value="1"/>
</dbReference>
<evidence type="ECO:0000313" key="11">
    <source>
        <dbReference type="Proteomes" id="UP000037122"/>
    </source>
</evidence>
<keyword evidence="7 8" id="KW-0472">Membrane</keyword>
<comment type="subcellular location">
    <subcellularLocation>
        <location evidence="1">Membrane</location>
        <topology evidence="1">Multi-pass membrane protein</topology>
    </subcellularLocation>
</comment>
<feature type="transmembrane region" description="Helical" evidence="8">
    <location>
        <begin position="208"/>
        <end position="231"/>
    </location>
</feature>
<protein>
    <recommendedName>
        <fullName evidence="9">Amino acid permease/ SLC12A domain-containing protein</fullName>
    </recommendedName>
</protein>
<feature type="transmembrane region" description="Helical" evidence="8">
    <location>
        <begin position="75"/>
        <end position="95"/>
    </location>
</feature>
<accession>A0A0L0P909</accession>
<dbReference type="VEuPathDB" id="FungiDB:CJI97_002258"/>
<evidence type="ECO:0000256" key="1">
    <source>
        <dbReference type="ARBA" id="ARBA00004141"/>
    </source>
</evidence>
<dbReference type="Gene3D" id="1.20.1740.10">
    <property type="entry name" value="Amino acid/polyamine transporter I"/>
    <property type="match status" value="1"/>
</dbReference>
<evidence type="ECO:0000313" key="10">
    <source>
        <dbReference type="EMBL" id="KNE02491.1"/>
    </source>
</evidence>
<feature type="transmembrane region" description="Helical" evidence="8">
    <location>
        <begin position="478"/>
        <end position="499"/>
    </location>
</feature>
<sequence length="591" mass="65959">MGLSSFIQDNFVPHIPRSLEQVHRTQTSEIGAVGLSPAQEDKKGEVSSIHSTVSYSSRDSSNHLHRSLRGRHVQLLGIGATIGSALFVAIGQALPYGPLNLFLGFLVWSLPILCITITTAEMVTYLPITSPFVRLAGRCCDDALEVMTAWNFWFLCCAQIPFEVVTVNSIIHFWRDDYSAGIPLAVQVVLYFLINIFGVAIYGEVEFWLSLGKVVLAVGLILFTFVTMVGGNPKHDAFGFRYWRDPGPISSYEFTGSTGNFRGFLACLIRATFTFAGPEYVSLVASETINPRKTLPSAYKQVFIRLTIFFIGGSLCVGILVPYNDPLLLQSQGVTKPGAGGSPYVIAMQNLGISVLPDIVNVLLITAAFSAGNSYTYCSSRTLYGFALDGYAPKFLTATTKSGIPMYCMLISLAWSLISFLQLGEGASEVLNWIINLITSCQLINFSILCFTYIFFYRATKAQGIDRRSLPFRGWFQPYLAIFGGSMAFIMIFVGTYGIFMPGGWSYKTFLFSYLMIFIDIGIFIFYKLFRRTKFKRAAEVDLVTGLKEVEEHEAWYYQQLEAKNQLSADGEIKRTWWQRVCEVLFGSEMR</sequence>
<evidence type="ECO:0000256" key="8">
    <source>
        <dbReference type="SAM" id="Phobius"/>
    </source>
</evidence>
<evidence type="ECO:0000256" key="3">
    <source>
        <dbReference type="ARBA" id="ARBA00022448"/>
    </source>
</evidence>
<comment type="caution">
    <text evidence="10">The sequence shown here is derived from an EMBL/GenBank/DDBJ whole genome shotgun (WGS) entry which is preliminary data.</text>
</comment>
<keyword evidence="4 8" id="KW-0812">Transmembrane</keyword>
<dbReference type="VEuPathDB" id="FungiDB:CJJ07_000165"/>
<dbReference type="AlphaFoldDB" id="A0A0L0P909"/>
<evidence type="ECO:0000256" key="6">
    <source>
        <dbReference type="ARBA" id="ARBA00022989"/>
    </source>
</evidence>
<name>A0A0L0P909_CANAR</name>
<feature type="transmembrane region" description="Helical" evidence="8">
    <location>
        <begin position="101"/>
        <end position="128"/>
    </location>
</feature>
<proteinExistence type="inferred from homology"/>
<feature type="transmembrane region" description="Helical" evidence="8">
    <location>
        <begin position="433"/>
        <end position="457"/>
    </location>
</feature>